<dbReference type="SMART" id="SM00354">
    <property type="entry name" value="HTH_LACI"/>
    <property type="match status" value="1"/>
</dbReference>
<keyword evidence="4" id="KW-0804">Transcription</keyword>
<dbReference type="Gene3D" id="1.10.260.40">
    <property type="entry name" value="lambda repressor-like DNA-binding domains"/>
    <property type="match status" value="1"/>
</dbReference>
<dbReference type="SUPFAM" id="SSF53822">
    <property type="entry name" value="Periplasmic binding protein-like I"/>
    <property type="match status" value="1"/>
</dbReference>
<evidence type="ECO:0000256" key="2">
    <source>
        <dbReference type="ARBA" id="ARBA00023015"/>
    </source>
</evidence>
<dbReference type="SUPFAM" id="SSF47413">
    <property type="entry name" value="lambda repressor-like DNA-binding domains"/>
    <property type="match status" value="1"/>
</dbReference>
<keyword evidence="1" id="KW-0678">Repressor</keyword>
<dbReference type="InterPro" id="IPR028082">
    <property type="entry name" value="Peripla_BP_I"/>
</dbReference>
<sequence>MKREEEEFSRQVTALDVAKHAGVSRSAVSRTFTPGASVSASTREKVMKAADELGYRVNQLARSLINKRSDLVGIVAANMDNPFRAQQVEHMARELVEQNFRPILLPAEGEENPSRVIGMLLEYNVSGVIVTSDTPPQSICQECVSLGVPMVLINKGEIDASVDRVLLDNETSGRIAARHLYDKGCRQLASIGSDKPSYSLSVRVKSFQAACKELGMNAPGHFSAPISDYNGGFTAAEAMLRDMPDVDGAFCITDYMALGSLDYFRLRSDRKVPDDLKVIGCDDILQASWAGYDLTTIRQDTRLLAKQVVGALTARFKNPLAPPDIRMVDVSVVERATTKTS</sequence>
<dbReference type="Gene3D" id="3.40.50.2300">
    <property type="match status" value="2"/>
</dbReference>
<dbReference type="PANTHER" id="PTHR30146">
    <property type="entry name" value="LACI-RELATED TRANSCRIPTIONAL REPRESSOR"/>
    <property type="match status" value="1"/>
</dbReference>
<keyword evidence="3" id="KW-0238">DNA-binding</keyword>
<dbReference type="RefSeq" id="WP_097151454.1">
    <property type="nucleotide sequence ID" value="NZ_OBEL01000001.1"/>
</dbReference>
<dbReference type="InterPro" id="IPR010982">
    <property type="entry name" value="Lambda_DNA-bd_dom_sf"/>
</dbReference>
<dbReference type="Pfam" id="PF13377">
    <property type="entry name" value="Peripla_BP_3"/>
    <property type="match status" value="1"/>
</dbReference>
<dbReference type="PROSITE" id="PS50932">
    <property type="entry name" value="HTH_LACI_2"/>
    <property type="match status" value="1"/>
</dbReference>
<dbReference type="InterPro" id="IPR000843">
    <property type="entry name" value="HTH_LacI"/>
</dbReference>
<proteinExistence type="predicted"/>
<keyword evidence="7" id="KW-1185">Reference proteome</keyword>
<dbReference type="AlphaFoldDB" id="A0A285N775"/>
<dbReference type="CDD" id="cd01392">
    <property type="entry name" value="HTH_LacI"/>
    <property type="match status" value="1"/>
</dbReference>
<feature type="domain" description="HTH lacI-type" evidence="5">
    <location>
        <begin position="12"/>
        <end position="66"/>
    </location>
</feature>
<reference evidence="6 7" key="1">
    <citation type="submission" date="2017-09" db="EMBL/GenBank/DDBJ databases">
        <authorList>
            <person name="Ehlers B."/>
            <person name="Leendertz F.H."/>
        </authorList>
    </citation>
    <scope>NUCLEOTIDE SEQUENCE [LARGE SCALE GENOMIC DNA]</scope>
    <source>
        <strain evidence="6 7">DSM 18289</strain>
    </source>
</reference>
<name>A0A285N775_9HYPH</name>
<organism evidence="6 7">
    <name type="scientific">Cohaesibacter gelatinilyticus</name>
    <dbReference type="NCBI Taxonomy" id="372072"/>
    <lineage>
        <taxon>Bacteria</taxon>
        <taxon>Pseudomonadati</taxon>
        <taxon>Pseudomonadota</taxon>
        <taxon>Alphaproteobacteria</taxon>
        <taxon>Hyphomicrobiales</taxon>
        <taxon>Cohaesibacteraceae</taxon>
    </lineage>
</organism>
<dbReference type="GO" id="GO:0003700">
    <property type="term" value="F:DNA-binding transcription factor activity"/>
    <property type="evidence" value="ECO:0007669"/>
    <property type="project" value="TreeGrafter"/>
</dbReference>
<evidence type="ECO:0000313" key="6">
    <source>
        <dbReference type="EMBL" id="SNZ05325.1"/>
    </source>
</evidence>
<dbReference type="OrthoDB" id="9772505at2"/>
<dbReference type="CDD" id="cd06278">
    <property type="entry name" value="PBP1_LacI-like"/>
    <property type="match status" value="1"/>
</dbReference>
<evidence type="ECO:0000256" key="3">
    <source>
        <dbReference type="ARBA" id="ARBA00023125"/>
    </source>
</evidence>
<dbReference type="Pfam" id="PF00356">
    <property type="entry name" value="LacI"/>
    <property type="match status" value="1"/>
</dbReference>
<accession>A0A285N775</accession>
<evidence type="ECO:0000256" key="4">
    <source>
        <dbReference type="ARBA" id="ARBA00023163"/>
    </source>
</evidence>
<dbReference type="InterPro" id="IPR046335">
    <property type="entry name" value="LacI/GalR-like_sensor"/>
</dbReference>
<dbReference type="Proteomes" id="UP000219439">
    <property type="component" value="Unassembled WGS sequence"/>
</dbReference>
<keyword evidence="2" id="KW-0805">Transcription regulation</keyword>
<dbReference type="GO" id="GO:0000976">
    <property type="term" value="F:transcription cis-regulatory region binding"/>
    <property type="evidence" value="ECO:0007669"/>
    <property type="project" value="TreeGrafter"/>
</dbReference>
<evidence type="ECO:0000259" key="5">
    <source>
        <dbReference type="PROSITE" id="PS50932"/>
    </source>
</evidence>
<evidence type="ECO:0000313" key="7">
    <source>
        <dbReference type="Proteomes" id="UP000219439"/>
    </source>
</evidence>
<dbReference type="PANTHER" id="PTHR30146:SF95">
    <property type="entry name" value="RIBOSE OPERON REPRESSOR"/>
    <property type="match status" value="1"/>
</dbReference>
<evidence type="ECO:0000256" key="1">
    <source>
        <dbReference type="ARBA" id="ARBA00022491"/>
    </source>
</evidence>
<dbReference type="EMBL" id="OBEL01000001">
    <property type="protein sequence ID" value="SNZ05325.1"/>
    <property type="molecule type" value="Genomic_DNA"/>
</dbReference>
<protein>
    <submittedName>
        <fullName evidence="6">Transcriptional regulator, LacI family</fullName>
    </submittedName>
</protein>
<gene>
    <name evidence="6" type="ORF">SAMN06265368_0091</name>
</gene>